<dbReference type="Proteomes" id="UP000824782">
    <property type="component" value="Unassembled WGS sequence"/>
</dbReference>
<dbReference type="EMBL" id="WNYA01020014">
    <property type="protein sequence ID" value="KAG8538585.1"/>
    <property type="molecule type" value="Genomic_DNA"/>
</dbReference>
<sequence>MERRLRQVEARSCGVRAERSRGGIWKRRQSLSAPGEGGSREVCAQPRREYSLLASSPARVLWIAPLLSFLHFIPEPRGRTRERSCC</sequence>
<proteinExistence type="predicted"/>
<protein>
    <submittedName>
        <fullName evidence="1">Uncharacterized protein</fullName>
    </submittedName>
</protein>
<accession>A0AAV6YS37</accession>
<evidence type="ECO:0000313" key="1">
    <source>
        <dbReference type="EMBL" id="KAG8538585.1"/>
    </source>
</evidence>
<name>A0AAV6YS37_ENGPU</name>
<comment type="caution">
    <text evidence="1">The sequence shown here is derived from an EMBL/GenBank/DDBJ whole genome shotgun (WGS) entry which is preliminary data.</text>
</comment>
<reference evidence="1" key="1">
    <citation type="thesis" date="2020" institute="ProQuest LLC" country="789 East Eisenhower Parkway, Ann Arbor, MI, USA">
        <title>Comparative Genomics and Chromosome Evolution.</title>
        <authorList>
            <person name="Mudd A.B."/>
        </authorList>
    </citation>
    <scope>NUCLEOTIDE SEQUENCE</scope>
    <source>
        <strain evidence="1">237g6f4</strain>
        <tissue evidence="1">Blood</tissue>
    </source>
</reference>
<organism evidence="1 2">
    <name type="scientific">Engystomops pustulosus</name>
    <name type="common">Tungara frog</name>
    <name type="synonym">Physalaemus pustulosus</name>
    <dbReference type="NCBI Taxonomy" id="76066"/>
    <lineage>
        <taxon>Eukaryota</taxon>
        <taxon>Metazoa</taxon>
        <taxon>Chordata</taxon>
        <taxon>Craniata</taxon>
        <taxon>Vertebrata</taxon>
        <taxon>Euteleostomi</taxon>
        <taxon>Amphibia</taxon>
        <taxon>Batrachia</taxon>
        <taxon>Anura</taxon>
        <taxon>Neobatrachia</taxon>
        <taxon>Hyloidea</taxon>
        <taxon>Leptodactylidae</taxon>
        <taxon>Leiuperinae</taxon>
        <taxon>Engystomops</taxon>
    </lineage>
</organism>
<evidence type="ECO:0000313" key="2">
    <source>
        <dbReference type="Proteomes" id="UP000824782"/>
    </source>
</evidence>
<dbReference type="AlphaFoldDB" id="A0AAV6YS37"/>
<gene>
    <name evidence="1" type="ORF">GDO81_022404</name>
</gene>
<keyword evidence="2" id="KW-1185">Reference proteome</keyword>